<dbReference type="Proteomes" id="UP000254978">
    <property type="component" value="Unassembled WGS sequence"/>
</dbReference>
<organism evidence="1 2">
    <name type="scientific">Mycolicibacterium tokaiense</name>
    <dbReference type="NCBI Taxonomy" id="39695"/>
    <lineage>
        <taxon>Bacteria</taxon>
        <taxon>Bacillati</taxon>
        <taxon>Actinomycetota</taxon>
        <taxon>Actinomycetes</taxon>
        <taxon>Mycobacteriales</taxon>
        <taxon>Mycobacteriaceae</taxon>
        <taxon>Mycolicibacterium</taxon>
    </lineage>
</organism>
<dbReference type="AlphaFoldDB" id="A0A379PKY8"/>
<keyword evidence="2" id="KW-1185">Reference proteome</keyword>
<accession>A0A379PKY8</accession>
<dbReference type="EMBL" id="UGQT01000005">
    <property type="protein sequence ID" value="SUE94932.1"/>
    <property type="molecule type" value="Genomic_DNA"/>
</dbReference>
<gene>
    <name evidence="1" type="ORF">NCTC10821_06231</name>
</gene>
<dbReference type="Pfam" id="PF21983">
    <property type="entry name" value="NikA-like"/>
    <property type="match status" value="1"/>
</dbReference>
<evidence type="ECO:0000313" key="2">
    <source>
        <dbReference type="Proteomes" id="UP000254978"/>
    </source>
</evidence>
<evidence type="ECO:0000313" key="1">
    <source>
        <dbReference type="EMBL" id="SUE94932.1"/>
    </source>
</evidence>
<protein>
    <recommendedName>
        <fullName evidence="3">CopG family transcriptional regulator</fullName>
    </recommendedName>
</protein>
<proteinExistence type="predicted"/>
<evidence type="ECO:0008006" key="3">
    <source>
        <dbReference type="Google" id="ProtNLM"/>
    </source>
</evidence>
<sequence length="52" mass="5853">MSETRQRTAGVFVRFTPAQLEVLQSEARVQGCSVPELLRDRSLGRNYNRAAS</sequence>
<reference evidence="1 2" key="1">
    <citation type="submission" date="2018-06" db="EMBL/GenBank/DDBJ databases">
        <authorList>
            <consortium name="Pathogen Informatics"/>
            <person name="Doyle S."/>
        </authorList>
    </citation>
    <scope>NUCLEOTIDE SEQUENCE [LARGE SCALE GENOMIC DNA]</scope>
    <source>
        <strain evidence="1 2">NCTC10821</strain>
    </source>
</reference>
<dbReference type="InterPro" id="IPR053842">
    <property type="entry name" value="NikA-like"/>
</dbReference>
<name>A0A379PKY8_9MYCO</name>
<dbReference type="RefSeq" id="WP_172545143.1">
    <property type="nucleotide sequence ID" value="NZ_UGQT01000005.1"/>
</dbReference>